<gene>
    <name evidence="3" type="ORF">SAMN04244559_00124</name>
</gene>
<sequence>MRLAIAESGGSAAPPLVILHGLLGSSRNWGGVAKALSAEWRVLALDLPNHGASPWSETMDYPFMAREVAATIESLGRKVVLIGHSMGGKAAMVLALTRPDLVERLVVVDIAPVTYDHTFAPFIRAMRAVRLSEVRTRADVSAALAQAVPDPAFRAFLLQNLESGAEGYRWRPNLAVLLAHMEDILGFPALAPASVFSGPTLFLAGGRSDYLRPSHCEAISALFPAARHTVIAEAGHWVHADAPEAFLAALGDFLRR</sequence>
<keyword evidence="4" id="KW-1185">Reference proteome</keyword>
<protein>
    <submittedName>
        <fullName evidence="3">Pimeloyl-ACP methyl ester carboxylesterase</fullName>
    </submittedName>
</protein>
<dbReference type="PANTHER" id="PTHR46118">
    <property type="entry name" value="PROTEIN ABHD11"/>
    <property type="match status" value="1"/>
</dbReference>
<dbReference type="PANTHER" id="PTHR46118:SF4">
    <property type="entry name" value="PROTEIN ABHD11"/>
    <property type="match status" value="1"/>
</dbReference>
<dbReference type="InterPro" id="IPR000073">
    <property type="entry name" value="AB_hydrolase_1"/>
</dbReference>
<organism evidence="3 4">
    <name type="scientific">Magnetospirillum fulvum</name>
    <name type="common">Rhodospirillum fulvum</name>
    <dbReference type="NCBI Taxonomy" id="1082"/>
    <lineage>
        <taxon>Bacteria</taxon>
        <taxon>Pseudomonadati</taxon>
        <taxon>Pseudomonadota</taxon>
        <taxon>Alphaproteobacteria</taxon>
        <taxon>Rhodospirillales</taxon>
        <taxon>Rhodospirillaceae</taxon>
        <taxon>Magnetospirillum</taxon>
    </lineage>
</organism>
<dbReference type="RefSeq" id="WP_074764516.1">
    <property type="nucleotide sequence ID" value="NZ_FNWO01000001.1"/>
</dbReference>
<feature type="domain" description="AB hydrolase-1" evidence="2">
    <location>
        <begin position="14"/>
        <end position="243"/>
    </location>
</feature>
<evidence type="ECO:0000313" key="3">
    <source>
        <dbReference type="EMBL" id="SEH25068.1"/>
    </source>
</evidence>
<evidence type="ECO:0000259" key="2">
    <source>
        <dbReference type="Pfam" id="PF00561"/>
    </source>
</evidence>
<dbReference type="EMBL" id="FNWO01000001">
    <property type="protein sequence ID" value="SEH25068.1"/>
    <property type="molecule type" value="Genomic_DNA"/>
</dbReference>
<dbReference type="AlphaFoldDB" id="A0A1H6GSG7"/>
<dbReference type="PRINTS" id="PR00111">
    <property type="entry name" value="ABHYDROLASE"/>
</dbReference>
<dbReference type="Pfam" id="PF00561">
    <property type="entry name" value="Abhydrolase_1"/>
    <property type="match status" value="1"/>
</dbReference>
<proteinExistence type="predicted"/>
<dbReference type="Gene3D" id="3.40.50.1820">
    <property type="entry name" value="alpha/beta hydrolase"/>
    <property type="match status" value="1"/>
</dbReference>
<dbReference type="InterPro" id="IPR029058">
    <property type="entry name" value="AB_hydrolase_fold"/>
</dbReference>
<dbReference type="GO" id="GO:0016787">
    <property type="term" value="F:hydrolase activity"/>
    <property type="evidence" value="ECO:0007669"/>
    <property type="project" value="UniProtKB-KW"/>
</dbReference>
<dbReference type="Proteomes" id="UP000182983">
    <property type="component" value="Unassembled WGS sequence"/>
</dbReference>
<dbReference type="SUPFAM" id="SSF53474">
    <property type="entry name" value="alpha/beta-Hydrolases"/>
    <property type="match status" value="1"/>
</dbReference>
<accession>A0A1H6GSG7</accession>
<evidence type="ECO:0000256" key="1">
    <source>
        <dbReference type="ARBA" id="ARBA00022801"/>
    </source>
</evidence>
<evidence type="ECO:0000313" key="4">
    <source>
        <dbReference type="Proteomes" id="UP000182983"/>
    </source>
</evidence>
<reference evidence="4" key="1">
    <citation type="submission" date="2016-10" db="EMBL/GenBank/DDBJ databases">
        <authorList>
            <person name="Varghese N."/>
            <person name="Submissions S."/>
        </authorList>
    </citation>
    <scope>NUCLEOTIDE SEQUENCE [LARGE SCALE GENOMIC DNA]</scope>
    <source>
        <strain evidence="4">DSM 13234</strain>
    </source>
</reference>
<name>A0A1H6GSG7_MAGFU</name>
<keyword evidence="1" id="KW-0378">Hydrolase</keyword>
<dbReference type="OrthoDB" id="9808398at2"/>